<evidence type="ECO:0000313" key="3">
    <source>
        <dbReference type="EMBL" id="EDM78749.1"/>
    </source>
</evidence>
<dbReference type="GO" id="GO:0008233">
    <property type="term" value="F:peptidase activity"/>
    <property type="evidence" value="ECO:0007669"/>
    <property type="project" value="UniProtKB-KW"/>
</dbReference>
<dbReference type="Gene3D" id="3.30.479.30">
    <property type="entry name" value="Band 7 domain"/>
    <property type="match status" value="1"/>
</dbReference>
<sequence>MQDEVGVKRKLGEIQDEVLYPGVNSVNTFNTKVFRLPTRTVNLELMLGLPSKEGLTISSEISILYRINPEQAPEILRQIGPNYEQSLILPVFRSASADVCARYFAKDMHSAQRSAIEQAIAARMMEVVEERGFVIESVLMKSISLPPGLARAIEMKLEAEQESQRMQFVLQQERQEADRRIIAAEADRQIVQIQAEGRRDAKLIDAGATAEATKIEAAGTQEANEMLSDSLDARVLEFLGIEAFRELAQSPNTKVVITDGEGMLLDTR</sequence>
<organism evidence="3 4">
    <name type="scientific">Plesiocystis pacifica SIR-1</name>
    <dbReference type="NCBI Taxonomy" id="391625"/>
    <lineage>
        <taxon>Bacteria</taxon>
        <taxon>Pseudomonadati</taxon>
        <taxon>Myxococcota</taxon>
        <taxon>Polyangia</taxon>
        <taxon>Nannocystales</taxon>
        <taxon>Nannocystaceae</taxon>
        <taxon>Plesiocystis</taxon>
    </lineage>
</organism>
<gene>
    <name evidence="3" type="ORF">PPSIR1_12228</name>
</gene>
<dbReference type="GO" id="GO:0016020">
    <property type="term" value="C:membrane"/>
    <property type="evidence" value="ECO:0007669"/>
    <property type="project" value="UniProtKB-SubCell"/>
</dbReference>
<dbReference type="EMBL" id="ABCS01000027">
    <property type="protein sequence ID" value="EDM78749.1"/>
    <property type="molecule type" value="Genomic_DNA"/>
</dbReference>
<dbReference type="RefSeq" id="WP_006972124.1">
    <property type="nucleotide sequence ID" value="NZ_ABCS01000027.1"/>
</dbReference>
<dbReference type="PANTHER" id="PTHR23222:SF0">
    <property type="entry name" value="PROHIBITIN 1"/>
    <property type="match status" value="1"/>
</dbReference>
<name>A6G5X5_9BACT</name>
<feature type="domain" description="Band 7" evidence="2">
    <location>
        <begin position="2"/>
        <end position="157"/>
    </location>
</feature>
<dbReference type="Proteomes" id="UP000005801">
    <property type="component" value="Unassembled WGS sequence"/>
</dbReference>
<comment type="caution">
    <text evidence="3">The sequence shown here is derived from an EMBL/GenBank/DDBJ whole genome shotgun (WGS) entry which is preliminary data.</text>
</comment>
<dbReference type="SUPFAM" id="SSF117892">
    <property type="entry name" value="Band 7/SPFH domain"/>
    <property type="match status" value="1"/>
</dbReference>
<evidence type="ECO:0000259" key="2">
    <source>
        <dbReference type="SMART" id="SM00244"/>
    </source>
</evidence>
<dbReference type="InterPro" id="IPR001107">
    <property type="entry name" value="Band_7"/>
</dbReference>
<evidence type="ECO:0000313" key="4">
    <source>
        <dbReference type="Proteomes" id="UP000005801"/>
    </source>
</evidence>
<dbReference type="Pfam" id="PF01145">
    <property type="entry name" value="Band_7"/>
    <property type="match status" value="1"/>
</dbReference>
<dbReference type="PRINTS" id="PR00679">
    <property type="entry name" value="PROHIBITIN"/>
</dbReference>
<dbReference type="CDD" id="cd03401">
    <property type="entry name" value="SPFH_prohibitin"/>
    <property type="match status" value="1"/>
</dbReference>
<keyword evidence="3" id="KW-0645">Protease</keyword>
<dbReference type="InterPro" id="IPR000163">
    <property type="entry name" value="Prohibitin"/>
</dbReference>
<dbReference type="AlphaFoldDB" id="A6G5X5"/>
<dbReference type="eggNOG" id="COG0330">
    <property type="taxonomic scope" value="Bacteria"/>
</dbReference>
<proteinExistence type="predicted"/>
<accession>A6G5X5</accession>
<dbReference type="InterPro" id="IPR036013">
    <property type="entry name" value="Band_7/SPFH_dom_sf"/>
</dbReference>
<reference evidence="3 4" key="1">
    <citation type="submission" date="2007-06" db="EMBL/GenBank/DDBJ databases">
        <authorList>
            <person name="Shimkets L."/>
            <person name="Ferriera S."/>
            <person name="Johnson J."/>
            <person name="Kravitz S."/>
            <person name="Beeson K."/>
            <person name="Sutton G."/>
            <person name="Rogers Y.-H."/>
            <person name="Friedman R."/>
            <person name="Frazier M."/>
            <person name="Venter J.C."/>
        </authorList>
    </citation>
    <scope>NUCLEOTIDE SEQUENCE [LARGE SCALE GENOMIC DNA]</scope>
    <source>
        <strain evidence="3 4">SIR-1</strain>
    </source>
</reference>
<protein>
    <submittedName>
        <fullName evidence="3">Membrane protease subunit, SPFH domain/band 7 family protein</fullName>
    </submittedName>
</protein>
<keyword evidence="3" id="KW-0378">Hydrolase</keyword>
<comment type="subcellular location">
    <subcellularLocation>
        <location evidence="1">Membrane</location>
        <topology evidence="1">Single-pass membrane protein</topology>
    </subcellularLocation>
</comment>
<dbReference type="SMART" id="SM00244">
    <property type="entry name" value="PHB"/>
    <property type="match status" value="1"/>
</dbReference>
<dbReference type="PANTHER" id="PTHR23222">
    <property type="entry name" value="PROHIBITIN"/>
    <property type="match status" value="1"/>
</dbReference>
<evidence type="ECO:0000256" key="1">
    <source>
        <dbReference type="ARBA" id="ARBA00004167"/>
    </source>
</evidence>
<dbReference type="GO" id="GO:0006508">
    <property type="term" value="P:proteolysis"/>
    <property type="evidence" value="ECO:0007669"/>
    <property type="project" value="UniProtKB-KW"/>
</dbReference>
<dbReference type="STRING" id="391625.PPSIR1_12228"/>
<keyword evidence="4" id="KW-1185">Reference proteome</keyword>